<comment type="caution">
    <text evidence="7">The sequence shown here is derived from an EMBL/GenBank/DDBJ whole genome shotgun (WGS) entry which is preliminary data.</text>
</comment>
<evidence type="ECO:0000313" key="8">
    <source>
        <dbReference type="Proteomes" id="UP001629745"/>
    </source>
</evidence>
<evidence type="ECO:0000259" key="6">
    <source>
        <dbReference type="Pfam" id="PF00916"/>
    </source>
</evidence>
<keyword evidence="2" id="KW-0812">Transmembrane</keyword>
<sequence>MAEVPQGIPLPGVPSLHDVADLLSGALAISVMAFLETVAVARGVRRSTEPQIDGDRELLAVGVASVAVRSSTRCPGGRFLAVLLWPRRTTSWCRSGSTWRSGTGRRARSPPSRNG</sequence>
<evidence type="ECO:0000256" key="2">
    <source>
        <dbReference type="ARBA" id="ARBA00022692"/>
    </source>
</evidence>
<keyword evidence="3" id="KW-1133">Transmembrane helix</keyword>
<evidence type="ECO:0000256" key="3">
    <source>
        <dbReference type="ARBA" id="ARBA00022989"/>
    </source>
</evidence>
<keyword evidence="8" id="KW-1185">Reference proteome</keyword>
<evidence type="ECO:0000256" key="5">
    <source>
        <dbReference type="SAM" id="MobiDB-lite"/>
    </source>
</evidence>
<name>A0ABW9FJ30_9NOCA</name>
<feature type="domain" description="SLC26A/SulP transporter" evidence="6">
    <location>
        <begin position="2"/>
        <end position="67"/>
    </location>
</feature>
<reference evidence="7 8" key="1">
    <citation type="submission" date="2023-11" db="EMBL/GenBank/DDBJ databases">
        <authorList>
            <person name="Val-Calvo J."/>
            <person name="Scortti M."/>
            <person name="Vazquez-Boland J."/>
        </authorList>
    </citation>
    <scope>NUCLEOTIDE SEQUENCE [LARGE SCALE GENOMIC DNA]</scope>
    <source>
        <strain evidence="7 8">PAM 2766</strain>
    </source>
</reference>
<dbReference type="Pfam" id="PF00916">
    <property type="entry name" value="Sulfate_transp"/>
    <property type="match status" value="1"/>
</dbReference>
<evidence type="ECO:0000313" key="7">
    <source>
        <dbReference type="EMBL" id="MFM1725309.1"/>
    </source>
</evidence>
<evidence type="ECO:0000256" key="1">
    <source>
        <dbReference type="ARBA" id="ARBA00004141"/>
    </source>
</evidence>
<evidence type="ECO:0000256" key="4">
    <source>
        <dbReference type="ARBA" id="ARBA00023136"/>
    </source>
</evidence>
<keyword evidence="4" id="KW-0472">Membrane</keyword>
<protein>
    <submittedName>
        <fullName evidence="7">SulP family inorganic anion transporter</fullName>
    </submittedName>
</protein>
<comment type="subcellular location">
    <subcellularLocation>
        <location evidence="1">Membrane</location>
        <topology evidence="1">Multi-pass membrane protein</topology>
    </subcellularLocation>
</comment>
<feature type="region of interest" description="Disordered" evidence="5">
    <location>
        <begin position="93"/>
        <end position="115"/>
    </location>
</feature>
<dbReference type="EMBL" id="JBDLNV010000006">
    <property type="protein sequence ID" value="MFM1725309.1"/>
    <property type="molecule type" value="Genomic_DNA"/>
</dbReference>
<organism evidence="7 8">
    <name type="scientific">Rhodococcus parequi</name>
    <dbReference type="NCBI Taxonomy" id="3137122"/>
    <lineage>
        <taxon>Bacteria</taxon>
        <taxon>Bacillati</taxon>
        <taxon>Actinomycetota</taxon>
        <taxon>Actinomycetes</taxon>
        <taxon>Mycobacteriales</taxon>
        <taxon>Nocardiaceae</taxon>
        <taxon>Rhodococcus</taxon>
    </lineage>
</organism>
<dbReference type="InterPro" id="IPR011547">
    <property type="entry name" value="SLC26A/SulP_dom"/>
</dbReference>
<accession>A0ABW9FJ30</accession>
<dbReference type="Proteomes" id="UP001629745">
    <property type="component" value="Unassembled WGS sequence"/>
</dbReference>
<gene>
    <name evidence="7" type="ORF">ABEU20_003921</name>
</gene>
<proteinExistence type="predicted"/>